<evidence type="ECO:0000256" key="1">
    <source>
        <dbReference type="ARBA" id="ARBA00023015"/>
    </source>
</evidence>
<evidence type="ECO:0000256" key="2">
    <source>
        <dbReference type="ARBA" id="ARBA00023125"/>
    </source>
</evidence>
<name>A0A916Z858_9BACT</name>
<dbReference type="PROSITE" id="PS01124">
    <property type="entry name" value="HTH_ARAC_FAMILY_2"/>
    <property type="match status" value="1"/>
</dbReference>
<dbReference type="PANTHER" id="PTHR47894">
    <property type="entry name" value="HTH-TYPE TRANSCRIPTIONAL REGULATOR GADX"/>
    <property type="match status" value="1"/>
</dbReference>
<dbReference type="PANTHER" id="PTHR47894:SF1">
    <property type="entry name" value="HTH-TYPE TRANSCRIPTIONAL REGULATOR VQSM"/>
    <property type="match status" value="1"/>
</dbReference>
<dbReference type="Pfam" id="PF12833">
    <property type="entry name" value="HTH_18"/>
    <property type="match status" value="1"/>
</dbReference>
<protein>
    <recommendedName>
        <fullName evidence="4">HTH araC/xylS-type domain-containing protein</fullName>
    </recommendedName>
</protein>
<dbReference type="GO" id="GO:0005829">
    <property type="term" value="C:cytosol"/>
    <property type="evidence" value="ECO:0007669"/>
    <property type="project" value="TreeGrafter"/>
</dbReference>
<proteinExistence type="predicted"/>
<dbReference type="Proteomes" id="UP000609064">
    <property type="component" value="Unassembled WGS sequence"/>
</dbReference>
<dbReference type="InterPro" id="IPR018060">
    <property type="entry name" value="HTH_AraC"/>
</dbReference>
<dbReference type="InterPro" id="IPR009057">
    <property type="entry name" value="Homeodomain-like_sf"/>
</dbReference>
<dbReference type="SMART" id="SM00342">
    <property type="entry name" value="HTH_ARAC"/>
    <property type="match status" value="1"/>
</dbReference>
<dbReference type="SUPFAM" id="SSF46689">
    <property type="entry name" value="Homeodomain-like"/>
    <property type="match status" value="1"/>
</dbReference>
<dbReference type="EMBL" id="BMKK01000017">
    <property type="protein sequence ID" value="GGD80890.1"/>
    <property type="molecule type" value="Genomic_DNA"/>
</dbReference>
<keyword evidence="2" id="KW-0238">DNA-binding</keyword>
<dbReference type="Gene3D" id="1.10.10.60">
    <property type="entry name" value="Homeodomain-like"/>
    <property type="match status" value="1"/>
</dbReference>
<comment type="caution">
    <text evidence="5">The sequence shown here is derived from an EMBL/GenBank/DDBJ whole genome shotgun (WGS) entry which is preliminary data.</text>
</comment>
<keyword evidence="6" id="KW-1185">Reference proteome</keyword>
<evidence type="ECO:0000313" key="6">
    <source>
        <dbReference type="Proteomes" id="UP000609064"/>
    </source>
</evidence>
<accession>A0A916Z858</accession>
<evidence type="ECO:0000256" key="3">
    <source>
        <dbReference type="ARBA" id="ARBA00023163"/>
    </source>
</evidence>
<evidence type="ECO:0000259" key="4">
    <source>
        <dbReference type="PROSITE" id="PS01124"/>
    </source>
</evidence>
<gene>
    <name evidence="5" type="ORF">GCM10011514_51270</name>
</gene>
<reference evidence="5" key="1">
    <citation type="journal article" date="2014" name="Int. J. Syst. Evol. Microbiol.">
        <title>Complete genome sequence of Corynebacterium casei LMG S-19264T (=DSM 44701T), isolated from a smear-ripened cheese.</title>
        <authorList>
            <consortium name="US DOE Joint Genome Institute (JGI-PGF)"/>
            <person name="Walter F."/>
            <person name="Albersmeier A."/>
            <person name="Kalinowski J."/>
            <person name="Ruckert C."/>
        </authorList>
    </citation>
    <scope>NUCLEOTIDE SEQUENCE</scope>
    <source>
        <strain evidence="5">CGMCC 1.15958</strain>
    </source>
</reference>
<dbReference type="AlphaFoldDB" id="A0A916Z858"/>
<dbReference type="GO" id="GO:0000976">
    <property type="term" value="F:transcription cis-regulatory region binding"/>
    <property type="evidence" value="ECO:0007669"/>
    <property type="project" value="TreeGrafter"/>
</dbReference>
<dbReference type="GO" id="GO:0003700">
    <property type="term" value="F:DNA-binding transcription factor activity"/>
    <property type="evidence" value="ECO:0007669"/>
    <property type="project" value="InterPro"/>
</dbReference>
<sequence length="324" mass="37375">MKMNASFVLNLIEYAQTRGIDKKLIDDEIPNLPKNWHSDNATVKVEDFYKIVSLIQKSLSEDGLGIRIGNFFNLQALGLIYQISLQSSSITEAFHYLKNFATIAFPFLQLTVYISQTDAKILILADNQFVKENTIVLESIMTIISRELTLMADIDLKIIKTSPNVTADYPPDWQFGEFYSLSFTPNILKAALQDRTKQQLEFLVPAFMKLMESYKEDETFCTKTKLMALHLAKPELPNLETVADAFYLTPRTFQRRLSSENQSFRFIIEELRKEISSNLILHKRFSITDITYILGYSEPAVFIRSFKKWFGNSPDRMRNITALI</sequence>
<organism evidence="5 6">
    <name type="scientific">Emticicia aquatilis</name>
    <dbReference type="NCBI Taxonomy" id="1537369"/>
    <lineage>
        <taxon>Bacteria</taxon>
        <taxon>Pseudomonadati</taxon>
        <taxon>Bacteroidota</taxon>
        <taxon>Cytophagia</taxon>
        <taxon>Cytophagales</taxon>
        <taxon>Leadbetterellaceae</taxon>
        <taxon>Emticicia</taxon>
    </lineage>
</organism>
<keyword evidence="1" id="KW-0805">Transcription regulation</keyword>
<keyword evidence="3" id="KW-0804">Transcription</keyword>
<feature type="domain" description="HTH araC/xylS-type" evidence="4">
    <location>
        <begin position="221"/>
        <end position="320"/>
    </location>
</feature>
<evidence type="ECO:0000313" key="5">
    <source>
        <dbReference type="EMBL" id="GGD80890.1"/>
    </source>
</evidence>
<reference evidence="5" key="2">
    <citation type="submission" date="2020-09" db="EMBL/GenBank/DDBJ databases">
        <authorList>
            <person name="Sun Q."/>
            <person name="Zhou Y."/>
        </authorList>
    </citation>
    <scope>NUCLEOTIDE SEQUENCE</scope>
    <source>
        <strain evidence="5">CGMCC 1.15958</strain>
    </source>
</reference>